<dbReference type="Gene3D" id="1.20.1260.120">
    <property type="entry name" value="Protein of unknown function DUF2935"/>
    <property type="match status" value="1"/>
</dbReference>
<evidence type="ECO:0000313" key="2">
    <source>
        <dbReference type="Proteomes" id="UP001500740"/>
    </source>
</evidence>
<proteinExistence type="predicted"/>
<dbReference type="InterPro" id="IPR021328">
    <property type="entry name" value="CotB-like"/>
</dbReference>
<gene>
    <name evidence="1" type="ORF">GCM10008935_06370</name>
</gene>
<reference evidence="1 2" key="1">
    <citation type="journal article" date="2019" name="Int. J. Syst. Evol. Microbiol.">
        <title>The Global Catalogue of Microorganisms (GCM) 10K type strain sequencing project: providing services to taxonomists for standard genome sequencing and annotation.</title>
        <authorList>
            <consortium name="The Broad Institute Genomics Platform"/>
            <consortium name="The Broad Institute Genome Sequencing Center for Infectious Disease"/>
            <person name="Wu L."/>
            <person name="Ma J."/>
        </authorList>
    </citation>
    <scope>NUCLEOTIDE SEQUENCE [LARGE SCALE GENOMIC DNA]</scope>
    <source>
        <strain evidence="1 2">JCM 14193</strain>
    </source>
</reference>
<dbReference type="EMBL" id="BAAACZ010000005">
    <property type="protein sequence ID" value="GAA0454259.1"/>
    <property type="molecule type" value="Genomic_DNA"/>
</dbReference>
<dbReference type="SUPFAM" id="SSF158430">
    <property type="entry name" value="Bacillus cereus metalloprotein-like"/>
    <property type="match status" value="2"/>
</dbReference>
<comment type="caution">
    <text evidence="1">The sequence shown here is derived from an EMBL/GenBank/DDBJ whole genome shotgun (WGS) entry which is preliminary data.</text>
</comment>
<dbReference type="RefSeq" id="WP_343781740.1">
    <property type="nucleotide sequence ID" value="NZ_BAAACZ010000005.1"/>
</dbReference>
<name>A0ABN0ZP14_9BACI</name>
<organism evidence="1 2">
    <name type="scientific">Alkalibacillus silvisoli</name>
    <dbReference type="NCBI Taxonomy" id="392823"/>
    <lineage>
        <taxon>Bacteria</taxon>
        <taxon>Bacillati</taxon>
        <taxon>Bacillota</taxon>
        <taxon>Bacilli</taxon>
        <taxon>Bacillales</taxon>
        <taxon>Bacillaceae</taxon>
        <taxon>Alkalibacillus</taxon>
    </lineage>
</organism>
<evidence type="ECO:0000313" key="1">
    <source>
        <dbReference type="EMBL" id="GAA0454259.1"/>
    </source>
</evidence>
<accession>A0ABN0ZP14</accession>
<sequence length="269" mass="31385">MNKNHFLDSAKFEHLFWLQVLGDHAIFIRDSLSPTEEEDIQIAEQLIERFNELIDRSRRLREGQVIPFTHEAAEATERMQSYKLSIITRQLVGDISIHLSPTFLNHMVNELQEYQHVMKYLSEGQSPPIFHELHHHLVWLLDASGHAGAINDELDAVENRLKEKSDDFKKHFDQFYIKAVELTGYLRTNVESFPALDRFNSDVEVELNLFRTFLSEIEEMELSKTVLSTFSELMADHMYREECYYLMKLAESSNTNMPDCDPTASRVDG</sequence>
<keyword evidence="2" id="KW-1185">Reference proteome</keyword>
<dbReference type="Proteomes" id="UP001500740">
    <property type="component" value="Unassembled WGS sequence"/>
</dbReference>
<dbReference type="Pfam" id="PF11155">
    <property type="entry name" value="DUF2935"/>
    <property type="match status" value="2"/>
</dbReference>
<protein>
    <submittedName>
        <fullName evidence="1">DUF2935 domain-containing protein</fullName>
    </submittedName>
</protein>